<reference evidence="1 2" key="1">
    <citation type="submission" date="2022-10" db="EMBL/GenBank/DDBJ databases">
        <title>Draft genome sequence of Streptomyces sp. YSPA8.</title>
        <authorList>
            <person name="Moriuchi R."/>
            <person name="Dohra H."/>
            <person name="Yamamura H."/>
            <person name="Kodani S."/>
        </authorList>
    </citation>
    <scope>NUCLEOTIDE SEQUENCE [LARGE SCALE GENOMIC DNA]</scope>
    <source>
        <strain evidence="1 2">YSPA8</strain>
        <plasmid evidence="1 2">pYSPA8-2</plasmid>
    </source>
</reference>
<dbReference type="EMBL" id="LC735415">
    <property type="protein sequence ID" value="BDT39609.1"/>
    <property type="molecule type" value="Genomic_DNA"/>
</dbReference>
<proteinExistence type="predicted"/>
<name>A0AA86MG91_9ACTN</name>
<protein>
    <submittedName>
        <fullName evidence="1">Uncharacterized protein</fullName>
    </submittedName>
</protein>
<keyword evidence="1" id="KW-0614">Plasmid</keyword>
<dbReference type="Proteomes" id="UP001291653">
    <property type="component" value="Plasmid pYSPA8-2"/>
</dbReference>
<geneLocation type="plasmid" evidence="1 2">
    <name>pYSPA8-2</name>
</geneLocation>
<accession>A0AA86MG91</accession>
<organism evidence="1 2">
    <name type="scientific">Streptomyces yaizuensis</name>
    <dbReference type="NCBI Taxonomy" id="2989713"/>
    <lineage>
        <taxon>Bacteria</taxon>
        <taxon>Bacillati</taxon>
        <taxon>Actinomycetota</taxon>
        <taxon>Actinomycetes</taxon>
        <taxon>Kitasatosporales</taxon>
        <taxon>Streptomycetaceae</taxon>
        <taxon>Streptomyces</taxon>
    </lineage>
</organism>
<dbReference type="RefSeq" id="WP_323452032.1">
    <property type="nucleotide sequence ID" value="NZ_LC735415.1"/>
</dbReference>
<sequence>MTAPALYEIETSEGDDGTMHPVEHLWTPDYGDPKRLGFITHNGITITGYGAEDEPPVGFIALGHHRWGHVIEAAAAYMVKIYDWRELHTYPHADHGDVIPRIPRAVHTHAAVLHHPHPAHPCGCAWDDQWRLVWVSPTEPGAVPVTALRHPAAAVTAAGIPNPDADAPATWAT</sequence>
<gene>
    <name evidence="1" type="ORF">SYYSPA8_37455</name>
</gene>
<evidence type="ECO:0000313" key="1">
    <source>
        <dbReference type="EMBL" id="BDT39609.1"/>
    </source>
</evidence>
<dbReference type="AlphaFoldDB" id="A0AA86MG91"/>
<evidence type="ECO:0000313" key="2">
    <source>
        <dbReference type="Proteomes" id="UP001291653"/>
    </source>
</evidence>
<keyword evidence="2" id="KW-1185">Reference proteome</keyword>